<accession>A0AA48KSV7</accession>
<dbReference type="Gene3D" id="3.90.105.10">
    <property type="entry name" value="Molybdopterin biosynthesis moea protein, domain 2"/>
    <property type="match status" value="1"/>
</dbReference>
<dbReference type="RefSeq" id="WP_338292885.1">
    <property type="nucleotide sequence ID" value="NZ_AP027272.1"/>
</dbReference>
<dbReference type="SUPFAM" id="SSF63867">
    <property type="entry name" value="MoeA C-terminal domain-like"/>
    <property type="match status" value="1"/>
</dbReference>
<dbReference type="Pfam" id="PF03454">
    <property type="entry name" value="MoeA_C"/>
    <property type="match status" value="1"/>
</dbReference>
<gene>
    <name evidence="13" type="ORF">MACH26_24100</name>
</gene>
<dbReference type="InterPro" id="IPR038987">
    <property type="entry name" value="MoeA-like"/>
</dbReference>
<evidence type="ECO:0000256" key="1">
    <source>
        <dbReference type="ARBA" id="ARBA00001946"/>
    </source>
</evidence>
<dbReference type="CDD" id="cd00887">
    <property type="entry name" value="MoeA"/>
    <property type="match status" value="1"/>
</dbReference>
<dbReference type="InterPro" id="IPR001453">
    <property type="entry name" value="MoaB/Mog_dom"/>
</dbReference>
<evidence type="ECO:0000256" key="3">
    <source>
        <dbReference type="ARBA" id="ARBA00005046"/>
    </source>
</evidence>
<dbReference type="PROSITE" id="PS01079">
    <property type="entry name" value="MOCF_BIOSYNTHESIS_2"/>
    <property type="match status" value="1"/>
</dbReference>
<evidence type="ECO:0000256" key="5">
    <source>
        <dbReference type="ARBA" id="ARBA00022505"/>
    </source>
</evidence>
<keyword evidence="8 11" id="KW-0460">Magnesium</keyword>
<keyword evidence="5 11" id="KW-0500">Molybdenum</keyword>
<comment type="function">
    <text evidence="2 11">Catalyzes the insertion of molybdate into adenylated molybdopterin with the concomitant release of AMP.</text>
</comment>
<dbReference type="Pfam" id="PF00994">
    <property type="entry name" value="MoCF_biosynth"/>
    <property type="match status" value="1"/>
</dbReference>
<dbReference type="Gene3D" id="3.40.980.10">
    <property type="entry name" value="MoaB/Mog-like domain"/>
    <property type="match status" value="1"/>
</dbReference>
<organism evidence="13 14">
    <name type="scientific">Planctobacterium marinum</name>
    <dbReference type="NCBI Taxonomy" id="1631968"/>
    <lineage>
        <taxon>Bacteria</taxon>
        <taxon>Pseudomonadati</taxon>
        <taxon>Pseudomonadota</taxon>
        <taxon>Gammaproteobacteria</taxon>
        <taxon>Alteromonadales</taxon>
        <taxon>Alteromonadaceae</taxon>
        <taxon>Planctobacterium</taxon>
    </lineage>
</organism>
<dbReference type="InterPro" id="IPR036688">
    <property type="entry name" value="MoeA_C_domain_IV_sf"/>
</dbReference>
<evidence type="ECO:0000259" key="12">
    <source>
        <dbReference type="SMART" id="SM00852"/>
    </source>
</evidence>
<dbReference type="SMART" id="SM00852">
    <property type="entry name" value="MoCF_biosynth"/>
    <property type="match status" value="1"/>
</dbReference>
<keyword evidence="9 11" id="KW-0501">Molybdenum cofactor biosynthesis</keyword>
<reference evidence="13" key="1">
    <citation type="submission" date="2023-01" db="EMBL/GenBank/DDBJ databases">
        <title>Complete genome sequence of Planctobacterium marinum strain Dej080120_11.</title>
        <authorList>
            <person name="Ueki S."/>
            <person name="Maruyama F."/>
        </authorList>
    </citation>
    <scope>NUCLEOTIDE SEQUENCE</scope>
    <source>
        <strain evidence="13">Dej080120_11</strain>
    </source>
</reference>
<keyword evidence="14" id="KW-1185">Reference proteome</keyword>
<dbReference type="InterPro" id="IPR008284">
    <property type="entry name" value="MoCF_biosynth_CS"/>
</dbReference>
<dbReference type="SUPFAM" id="SSF63882">
    <property type="entry name" value="MoeA N-terminal region -like"/>
    <property type="match status" value="1"/>
</dbReference>
<dbReference type="PANTHER" id="PTHR10192">
    <property type="entry name" value="MOLYBDOPTERIN BIOSYNTHESIS PROTEIN"/>
    <property type="match status" value="1"/>
</dbReference>
<proteinExistence type="inferred from homology"/>
<dbReference type="Proteomes" id="UP001333710">
    <property type="component" value="Chromosome"/>
</dbReference>
<evidence type="ECO:0000313" key="13">
    <source>
        <dbReference type="EMBL" id="BDX06889.1"/>
    </source>
</evidence>
<evidence type="ECO:0000256" key="6">
    <source>
        <dbReference type="ARBA" id="ARBA00022679"/>
    </source>
</evidence>
<comment type="pathway">
    <text evidence="3 11">Cofactor biosynthesis; molybdopterin biosynthesis.</text>
</comment>
<feature type="domain" description="MoaB/Mog" evidence="12">
    <location>
        <begin position="181"/>
        <end position="318"/>
    </location>
</feature>
<dbReference type="GO" id="GO:0005829">
    <property type="term" value="C:cytosol"/>
    <property type="evidence" value="ECO:0007669"/>
    <property type="project" value="TreeGrafter"/>
</dbReference>
<dbReference type="KEGG" id="pmaw:MACH26_24100"/>
<protein>
    <recommendedName>
        <fullName evidence="11">Molybdopterin molybdenumtransferase</fullName>
        <ecNumber evidence="11">2.10.1.1</ecNumber>
    </recommendedName>
</protein>
<dbReference type="InterPro" id="IPR036425">
    <property type="entry name" value="MoaB/Mog-like_dom_sf"/>
</dbReference>
<dbReference type="EC" id="2.10.1.1" evidence="11"/>
<dbReference type="FunFam" id="2.170.190.11:FF:000001">
    <property type="entry name" value="Molybdopterin molybdenumtransferase"/>
    <property type="match status" value="1"/>
</dbReference>
<dbReference type="Gene3D" id="2.170.190.11">
    <property type="entry name" value="Molybdopterin biosynthesis moea protein, domain 3"/>
    <property type="match status" value="1"/>
</dbReference>
<dbReference type="NCBIfam" id="NF045515">
    <property type="entry name" value="Glp_gephyrin"/>
    <property type="match status" value="1"/>
</dbReference>
<sequence length="408" mass="44000">MSVCDAPGLLPIEDALTQQTAQIRPLQETEVVDLKDAAGRIVAEDVISEVNVPPHDNSAMDGYALRAADAKNSLQIIGQSLAGHAFSSPVTEGQALRLMTGSPVPQGADTVIMQEQTEVIGRKLRCLKIPQQGTNIRRKGEDIQQGSVVVNKGVRLSAPHLSLLASIGHSKITVVRKINIAVMATGDELVVPGTELQSGQIYESNRIGIITILQKLGCNVIDLGIIPDELETTRNAFTEAAKQCDWVITSGGVSVGDADFVKPVLEELGEINFWKVAIKPGKPYAFGKLGSAFFSGLPGNPVSSFVTLIQLVIPCLKYLAGETSAPQFSLKAKLMKDIRRAPGRTEYLRARAWQNEQGELCVLPQPKQGSGIMNSFTQANCFVVVAADCAYHDKDTMVNIQLFDELLK</sequence>
<keyword evidence="6 11" id="KW-0808">Transferase</keyword>
<dbReference type="GO" id="GO:0046872">
    <property type="term" value="F:metal ion binding"/>
    <property type="evidence" value="ECO:0007669"/>
    <property type="project" value="UniProtKB-UniRule"/>
</dbReference>
<evidence type="ECO:0000256" key="4">
    <source>
        <dbReference type="ARBA" id="ARBA00010763"/>
    </source>
</evidence>
<name>A0AA48KSV7_9ALTE</name>
<dbReference type="GO" id="GO:0061599">
    <property type="term" value="F:molybdopterin molybdotransferase activity"/>
    <property type="evidence" value="ECO:0007669"/>
    <property type="project" value="UniProtKB-UniRule"/>
</dbReference>
<dbReference type="InterPro" id="IPR036135">
    <property type="entry name" value="MoeA_linker/N_sf"/>
</dbReference>
<comment type="cofactor">
    <cofactor evidence="1 11">
        <name>Mg(2+)</name>
        <dbReference type="ChEBI" id="CHEBI:18420"/>
    </cofactor>
</comment>
<dbReference type="PANTHER" id="PTHR10192:SF5">
    <property type="entry name" value="GEPHYRIN"/>
    <property type="match status" value="1"/>
</dbReference>
<dbReference type="EMBL" id="AP027272">
    <property type="protein sequence ID" value="BDX06889.1"/>
    <property type="molecule type" value="Genomic_DNA"/>
</dbReference>
<dbReference type="InterPro" id="IPR005110">
    <property type="entry name" value="MoeA_linker/N"/>
</dbReference>
<dbReference type="Pfam" id="PF03453">
    <property type="entry name" value="MoeA_N"/>
    <property type="match status" value="1"/>
</dbReference>
<dbReference type="NCBIfam" id="TIGR00177">
    <property type="entry name" value="molyb_syn"/>
    <property type="match status" value="1"/>
</dbReference>
<dbReference type="SUPFAM" id="SSF53218">
    <property type="entry name" value="Molybdenum cofactor biosynthesis proteins"/>
    <property type="match status" value="1"/>
</dbReference>
<evidence type="ECO:0000256" key="9">
    <source>
        <dbReference type="ARBA" id="ARBA00023150"/>
    </source>
</evidence>
<dbReference type="InterPro" id="IPR005111">
    <property type="entry name" value="MoeA_C_domain_IV"/>
</dbReference>
<evidence type="ECO:0000313" key="14">
    <source>
        <dbReference type="Proteomes" id="UP001333710"/>
    </source>
</evidence>
<evidence type="ECO:0000256" key="7">
    <source>
        <dbReference type="ARBA" id="ARBA00022723"/>
    </source>
</evidence>
<evidence type="ECO:0000256" key="8">
    <source>
        <dbReference type="ARBA" id="ARBA00022842"/>
    </source>
</evidence>
<comment type="similarity">
    <text evidence="4 11">Belongs to the MoeA family.</text>
</comment>
<evidence type="ECO:0000256" key="11">
    <source>
        <dbReference type="RuleBase" id="RU365090"/>
    </source>
</evidence>
<dbReference type="AlphaFoldDB" id="A0AA48KSV7"/>
<dbReference type="GO" id="GO:0006777">
    <property type="term" value="P:Mo-molybdopterin cofactor biosynthetic process"/>
    <property type="evidence" value="ECO:0007669"/>
    <property type="project" value="UniProtKB-UniRule"/>
</dbReference>
<keyword evidence="7 11" id="KW-0479">Metal-binding</keyword>
<dbReference type="Gene3D" id="2.40.340.10">
    <property type="entry name" value="MoeA, C-terminal, domain IV"/>
    <property type="match status" value="1"/>
</dbReference>
<evidence type="ECO:0000256" key="10">
    <source>
        <dbReference type="ARBA" id="ARBA00047317"/>
    </source>
</evidence>
<dbReference type="FunFam" id="3.40.980.10:FF:000004">
    <property type="entry name" value="Molybdopterin molybdenumtransferase"/>
    <property type="match status" value="1"/>
</dbReference>
<comment type="catalytic activity">
    <reaction evidence="10">
        <text>adenylyl-molybdopterin + molybdate = Mo-molybdopterin + AMP + H(+)</text>
        <dbReference type="Rhea" id="RHEA:35047"/>
        <dbReference type="ChEBI" id="CHEBI:15378"/>
        <dbReference type="ChEBI" id="CHEBI:36264"/>
        <dbReference type="ChEBI" id="CHEBI:62727"/>
        <dbReference type="ChEBI" id="CHEBI:71302"/>
        <dbReference type="ChEBI" id="CHEBI:456215"/>
        <dbReference type="EC" id="2.10.1.1"/>
    </reaction>
</comment>
<evidence type="ECO:0000256" key="2">
    <source>
        <dbReference type="ARBA" id="ARBA00002901"/>
    </source>
</evidence>